<keyword evidence="10" id="KW-0961">Cell wall biogenesis/degradation</keyword>
<accession>A0A0K6FVZ6</accession>
<dbReference type="GO" id="GO:0000272">
    <property type="term" value="P:polysaccharide catabolic process"/>
    <property type="evidence" value="ECO:0007669"/>
    <property type="project" value="UniProtKB-KW"/>
</dbReference>
<dbReference type="PANTHER" id="PTHR10587">
    <property type="entry name" value="GLYCOSYL TRANSFERASE-RELATED"/>
    <property type="match status" value="1"/>
</dbReference>
<evidence type="ECO:0000256" key="2">
    <source>
        <dbReference type="ARBA" id="ARBA00004609"/>
    </source>
</evidence>
<dbReference type="EMBL" id="CYGV01001112">
    <property type="protein sequence ID" value="CUA70328.1"/>
    <property type="molecule type" value="Genomic_DNA"/>
</dbReference>
<organism evidence="17 18">
    <name type="scientific">Rhizoctonia solani</name>
    <dbReference type="NCBI Taxonomy" id="456999"/>
    <lineage>
        <taxon>Eukaryota</taxon>
        <taxon>Fungi</taxon>
        <taxon>Dikarya</taxon>
        <taxon>Basidiomycota</taxon>
        <taxon>Agaricomycotina</taxon>
        <taxon>Agaricomycetes</taxon>
        <taxon>Cantharellales</taxon>
        <taxon>Ceratobasidiaceae</taxon>
        <taxon>Rhizoctonia</taxon>
    </lineage>
</organism>
<sequence length="433" mass="45792">MIGLTAVVALLAAPAVFAHPVEHSHVEARSLGARWFHEADHPISRLFTRQSNSTNGTVSAGSPGSPNWAKQYPTASKLTANDLKPEWKTLLDNAVSSGQIPANCPVSKQSGGGAPTYSNSTGKMDPGKQPICSSSSQCRGDDQVYDMPDGLVGISFDDGPLPPSPTLYDFLKQNNVQATHFYIGQNVIQYYKFAQQAFTNGDDLAVHTWTHPYMTTLSNEIVMAELAWTMQAISDISGGRVPRFWRPPYGDSDNRVRAIAKLLGLTTVIWNDDTNDWAITENPPTQTVSGATSVLKKAYAGPKSPGLCILEHELSTQSVNIFIDNFPLIAQNGWTAKSIAGALGATFYQNSADNTSPVTTVSVGQPVPTLAASTSTASNSTSGGHSSGGTNGGTSSGSSNSSSEPSHSGALTTAAWPAWLSLAVMVPMSIVLF</sequence>
<evidence type="ECO:0000259" key="16">
    <source>
        <dbReference type="PROSITE" id="PS51677"/>
    </source>
</evidence>
<dbReference type="Gene3D" id="3.20.20.370">
    <property type="entry name" value="Glycoside hydrolase/deacetylase"/>
    <property type="match status" value="1"/>
</dbReference>
<feature type="compositionally biased region" description="Polar residues" evidence="14">
    <location>
        <begin position="48"/>
        <end position="65"/>
    </location>
</feature>
<evidence type="ECO:0000256" key="9">
    <source>
        <dbReference type="ARBA" id="ARBA00023288"/>
    </source>
</evidence>
<dbReference type="GO" id="GO:0098552">
    <property type="term" value="C:side of membrane"/>
    <property type="evidence" value="ECO:0007669"/>
    <property type="project" value="UniProtKB-KW"/>
</dbReference>
<dbReference type="Pfam" id="PF01522">
    <property type="entry name" value="Polysacc_deac_1"/>
    <property type="match status" value="1"/>
</dbReference>
<evidence type="ECO:0000256" key="6">
    <source>
        <dbReference type="ARBA" id="ARBA00023136"/>
    </source>
</evidence>
<dbReference type="Proteomes" id="UP000044841">
    <property type="component" value="Unassembled WGS sequence"/>
</dbReference>
<evidence type="ECO:0000313" key="18">
    <source>
        <dbReference type="Proteomes" id="UP000044841"/>
    </source>
</evidence>
<dbReference type="GO" id="GO:0005886">
    <property type="term" value="C:plasma membrane"/>
    <property type="evidence" value="ECO:0007669"/>
    <property type="project" value="UniProtKB-SubCell"/>
</dbReference>
<evidence type="ECO:0000313" key="17">
    <source>
        <dbReference type="EMBL" id="CUA70328.1"/>
    </source>
</evidence>
<keyword evidence="4" id="KW-0336">GPI-anchor</keyword>
<evidence type="ECO:0000256" key="7">
    <source>
        <dbReference type="ARBA" id="ARBA00023277"/>
    </source>
</evidence>
<name>A0A0K6FVZ6_9AGAM</name>
<feature type="region of interest" description="Disordered" evidence="14">
    <location>
        <begin position="371"/>
        <end position="408"/>
    </location>
</feature>
<keyword evidence="11" id="KW-0624">Polysaccharide degradation</keyword>
<keyword evidence="3" id="KW-1003">Cell membrane</keyword>
<keyword evidence="18" id="KW-1185">Reference proteome</keyword>
<dbReference type="GO" id="GO:0006032">
    <property type="term" value="P:chitin catabolic process"/>
    <property type="evidence" value="ECO:0007669"/>
    <property type="project" value="UniProtKB-KW"/>
</dbReference>
<dbReference type="GO" id="GO:0009272">
    <property type="term" value="P:fungal-type cell wall biogenesis"/>
    <property type="evidence" value="ECO:0007669"/>
    <property type="project" value="UniProtKB-ARBA"/>
</dbReference>
<dbReference type="GO" id="GO:0071555">
    <property type="term" value="P:cell wall organization"/>
    <property type="evidence" value="ECO:0007669"/>
    <property type="project" value="UniProtKB-KW"/>
</dbReference>
<feature type="compositionally biased region" description="Low complexity" evidence="14">
    <location>
        <begin position="371"/>
        <end position="384"/>
    </location>
</feature>
<evidence type="ECO:0000256" key="5">
    <source>
        <dbReference type="ARBA" id="ARBA00023024"/>
    </source>
</evidence>
<dbReference type="InterPro" id="IPR011330">
    <property type="entry name" value="Glyco_hydro/deAcase_b/a-brl"/>
</dbReference>
<comment type="catalytic activity">
    <reaction evidence="13">
        <text>[(1-&gt;4)-N-acetyl-beta-D-glucosaminyl](n) + n H2O = chitosan + n acetate</text>
        <dbReference type="Rhea" id="RHEA:10464"/>
        <dbReference type="Rhea" id="RHEA-COMP:9593"/>
        <dbReference type="Rhea" id="RHEA-COMP:9597"/>
        <dbReference type="ChEBI" id="CHEBI:15377"/>
        <dbReference type="ChEBI" id="CHEBI:17029"/>
        <dbReference type="ChEBI" id="CHEBI:30089"/>
        <dbReference type="ChEBI" id="CHEBI:57704"/>
        <dbReference type="EC" id="3.5.1.41"/>
    </reaction>
    <physiologicalReaction direction="left-to-right" evidence="13">
        <dbReference type="Rhea" id="RHEA:10465"/>
    </physiologicalReaction>
</comment>
<keyword evidence="6" id="KW-0472">Membrane</keyword>
<dbReference type="InterPro" id="IPR002509">
    <property type="entry name" value="NODB_dom"/>
</dbReference>
<keyword evidence="9" id="KW-0449">Lipoprotein</keyword>
<proteinExistence type="predicted"/>
<evidence type="ECO:0000256" key="15">
    <source>
        <dbReference type="SAM" id="SignalP"/>
    </source>
</evidence>
<feature type="domain" description="NodB homology" evidence="16">
    <location>
        <begin position="150"/>
        <end position="337"/>
    </location>
</feature>
<dbReference type="PROSITE" id="PS51677">
    <property type="entry name" value="NODB"/>
    <property type="match status" value="1"/>
</dbReference>
<comment type="cofactor">
    <cofactor evidence="1">
        <name>Co(2+)</name>
        <dbReference type="ChEBI" id="CHEBI:48828"/>
    </cofactor>
</comment>
<keyword evidence="8" id="KW-0170">Cobalt</keyword>
<keyword evidence="7" id="KW-0119">Carbohydrate metabolism</keyword>
<feature type="signal peptide" evidence="15">
    <location>
        <begin position="1"/>
        <end position="18"/>
    </location>
</feature>
<dbReference type="PANTHER" id="PTHR10587:SF135">
    <property type="entry name" value="CHITIN DEACETYLASE 3"/>
    <property type="match status" value="1"/>
</dbReference>
<evidence type="ECO:0000256" key="13">
    <source>
        <dbReference type="ARBA" id="ARBA00048494"/>
    </source>
</evidence>
<evidence type="ECO:0000256" key="8">
    <source>
        <dbReference type="ARBA" id="ARBA00023285"/>
    </source>
</evidence>
<evidence type="ECO:0000256" key="4">
    <source>
        <dbReference type="ARBA" id="ARBA00022622"/>
    </source>
</evidence>
<feature type="compositionally biased region" description="Low complexity" evidence="14">
    <location>
        <begin position="396"/>
        <end position="408"/>
    </location>
</feature>
<protein>
    <recommendedName>
        <fullName evidence="12">chitin deacetylase</fullName>
        <ecNumber evidence="12">3.5.1.41</ecNumber>
    </recommendedName>
</protein>
<feature type="region of interest" description="Disordered" evidence="14">
    <location>
        <begin position="48"/>
        <end position="70"/>
    </location>
</feature>
<gene>
    <name evidence="17" type="ORF">RSOLAG22IIIB_00685</name>
</gene>
<evidence type="ECO:0000256" key="10">
    <source>
        <dbReference type="ARBA" id="ARBA00023316"/>
    </source>
</evidence>
<keyword evidence="4" id="KW-0325">Glycoprotein</keyword>
<evidence type="ECO:0000256" key="12">
    <source>
        <dbReference type="ARBA" id="ARBA00024056"/>
    </source>
</evidence>
<keyword evidence="15" id="KW-0732">Signal</keyword>
<comment type="subcellular location">
    <subcellularLocation>
        <location evidence="2">Cell membrane</location>
        <topology evidence="2">Lipid-anchor</topology>
        <topology evidence="2">GPI-anchor</topology>
    </subcellularLocation>
</comment>
<evidence type="ECO:0000256" key="1">
    <source>
        <dbReference type="ARBA" id="ARBA00001941"/>
    </source>
</evidence>
<evidence type="ECO:0000256" key="14">
    <source>
        <dbReference type="SAM" id="MobiDB-lite"/>
    </source>
</evidence>
<dbReference type="EC" id="3.5.1.41" evidence="12"/>
<feature type="chain" id="PRO_5005502621" description="chitin deacetylase" evidence="15">
    <location>
        <begin position="19"/>
        <end position="433"/>
    </location>
</feature>
<dbReference type="AlphaFoldDB" id="A0A0K6FVZ6"/>
<keyword evidence="5" id="KW-0146">Chitin degradation</keyword>
<feature type="region of interest" description="Disordered" evidence="14">
    <location>
        <begin position="101"/>
        <end position="139"/>
    </location>
</feature>
<evidence type="ECO:0000256" key="11">
    <source>
        <dbReference type="ARBA" id="ARBA00023326"/>
    </source>
</evidence>
<dbReference type="SUPFAM" id="SSF88713">
    <property type="entry name" value="Glycoside hydrolase/deacetylase"/>
    <property type="match status" value="1"/>
</dbReference>
<dbReference type="GO" id="GO:0004099">
    <property type="term" value="F:chitin deacetylase activity"/>
    <property type="evidence" value="ECO:0007669"/>
    <property type="project" value="UniProtKB-EC"/>
</dbReference>
<reference evidence="17 18" key="1">
    <citation type="submission" date="2015-07" db="EMBL/GenBank/DDBJ databases">
        <authorList>
            <person name="Noorani M."/>
        </authorList>
    </citation>
    <scope>NUCLEOTIDE SEQUENCE [LARGE SCALE GENOMIC DNA]</scope>
    <source>
        <strain evidence="17">BBA 69670</strain>
    </source>
</reference>
<dbReference type="InterPro" id="IPR050248">
    <property type="entry name" value="Polysacc_deacetylase_ArnD"/>
</dbReference>
<evidence type="ECO:0000256" key="3">
    <source>
        <dbReference type="ARBA" id="ARBA00022475"/>
    </source>
</evidence>
<feature type="compositionally biased region" description="Gly residues" evidence="14">
    <location>
        <begin position="385"/>
        <end position="395"/>
    </location>
</feature>